<protein>
    <submittedName>
        <fullName evidence="2">Uncharacterized protein</fullName>
    </submittedName>
</protein>
<evidence type="ECO:0000313" key="2">
    <source>
        <dbReference type="EMBL" id="KIO07662.1"/>
    </source>
</evidence>
<feature type="region of interest" description="Disordered" evidence="1">
    <location>
        <begin position="52"/>
        <end position="76"/>
    </location>
</feature>
<reference evidence="3" key="2">
    <citation type="submission" date="2015-01" db="EMBL/GenBank/DDBJ databases">
        <title>Evolutionary Origins and Diversification of the Mycorrhizal Mutualists.</title>
        <authorList>
            <consortium name="DOE Joint Genome Institute"/>
            <consortium name="Mycorrhizal Genomics Consortium"/>
            <person name="Kohler A."/>
            <person name="Kuo A."/>
            <person name="Nagy L.G."/>
            <person name="Floudas D."/>
            <person name="Copeland A."/>
            <person name="Barry K.W."/>
            <person name="Cichocki N."/>
            <person name="Veneault-Fourrey C."/>
            <person name="LaButti K."/>
            <person name="Lindquist E.A."/>
            <person name="Lipzen A."/>
            <person name="Lundell T."/>
            <person name="Morin E."/>
            <person name="Murat C."/>
            <person name="Riley R."/>
            <person name="Ohm R."/>
            <person name="Sun H."/>
            <person name="Tunlid A."/>
            <person name="Henrissat B."/>
            <person name="Grigoriev I.V."/>
            <person name="Hibbett D.S."/>
            <person name="Martin F."/>
        </authorList>
    </citation>
    <scope>NUCLEOTIDE SEQUENCE [LARGE SCALE GENOMIC DNA]</scope>
    <source>
        <strain evidence="3">Marx 270</strain>
    </source>
</reference>
<organism evidence="2 3">
    <name type="scientific">Pisolithus tinctorius Marx 270</name>
    <dbReference type="NCBI Taxonomy" id="870435"/>
    <lineage>
        <taxon>Eukaryota</taxon>
        <taxon>Fungi</taxon>
        <taxon>Dikarya</taxon>
        <taxon>Basidiomycota</taxon>
        <taxon>Agaricomycotina</taxon>
        <taxon>Agaricomycetes</taxon>
        <taxon>Agaricomycetidae</taxon>
        <taxon>Boletales</taxon>
        <taxon>Sclerodermatineae</taxon>
        <taxon>Pisolithaceae</taxon>
        <taxon>Pisolithus</taxon>
    </lineage>
</organism>
<proteinExistence type="predicted"/>
<dbReference type="Proteomes" id="UP000054217">
    <property type="component" value="Unassembled WGS sequence"/>
</dbReference>
<name>A0A0C3KDF9_PISTI</name>
<accession>A0A0C3KDF9</accession>
<gene>
    <name evidence="2" type="ORF">M404DRAFT_135419</name>
</gene>
<dbReference type="OrthoDB" id="2634326at2759"/>
<dbReference type="InParanoid" id="A0A0C3KDF9"/>
<dbReference type="AlphaFoldDB" id="A0A0C3KDF9"/>
<reference evidence="2 3" key="1">
    <citation type="submission" date="2014-04" db="EMBL/GenBank/DDBJ databases">
        <authorList>
            <consortium name="DOE Joint Genome Institute"/>
            <person name="Kuo A."/>
            <person name="Kohler A."/>
            <person name="Costa M.D."/>
            <person name="Nagy L.G."/>
            <person name="Floudas D."/>
            <person name="Copeland A."/>
            <person name="Barry K.W."/>
            <person name="Cichocki N."/>
            <person name="Veneault-Fourrey C."/>
            <person name="LaButti K."/>
            <person name="Lindquist E.A."/>
            <person name="Lipzen A."/>
            <person name="Lundell T."/>
            <person name="Morin E."/>
            <person name="Murat C."/>
            <person name="Sun H."/>
            <person name="Tunlid A."/>
            <person name="Henrissat B."/>
            <person name="Grigoriev I.V."/>
            <person name="Hibbett D.S."/>
            <person name="Martin F."/>
            <person name="Nordberg H.P."/>
            <person name="Cantor M.N."/>
            <person name="Hua S.X."/>
        </authorList>
    </citation>
    <scope>NUCLEOTIDE SEQUENCE [LARGE SCALE GENOMIC DNA]</scope>
    <source>
        <strain evidence="2 3">Marx 270</strain>
    </source>
</reference>
<dbReference type="HOGENOM" id="CLU_046162_0_0_1"/>
<feature type="compositionally biased region" description="Low complexity" evidence="1">
    <location>
        <begin position="53"/>
        <end position="66"/>
    </location>
</feature>
<dbReference type="EMBL" id="KN831959">
    <property type="protein sequence ID" value="KIO07662.1"/>
    <property type="molecule type" value="Genomic_DNA"/>
</dbReference>
<keyword evidence="3" id="KW-1185">Reference proteome</keyword>
<evidence type="ECO:0000313" key="3">
    <source>
        <dbReference type="Proteomes" id="UP000054217"/>
    </source>
</evidence>
<sequence>VTYPDGIVRSMYMENGVVKPFPSIWQGPSNALCQYHTCHGYKGTLADVPKHLPISYPSSSHPSSSSGRQPTTRRFRTARDRASAGLPFLVFDCPAALSSAGGESKWEEPNLPDIPKPHGMFVAAWREANKNSQRVSSSLMDPGYCFPKPTLFVNVSMPEQKKIYLFNWLSAHALWISQVDLHSPSRFPSPQMWRDFLNTIDTNPLPSTQTALRKLAVWDISGEGIINLAQGLAGAPEEITWQGMQVKISSLLNPPLWFIWSPLWELYELNSHYELYVLDWALIPNLWTSSDEMQLTHQTLLYSIFPGESGLMMWSESLLQDSCELGLCATNVPTALLYINKFCHLLSMWPGVPAHLQYPVEMKDQDNKEVYAAFSLVCRFYMCKLHSTSLGNNHPSCACFNSFRIYFSACSLDNYVIQCLG</sequence>
<evidence type="ECO:0000256" key="1">
    <source>
        <dbReference type="SAM" id="MobiDB-lite"/>
    </source>
</evidence>
<feature type="non-terminal residue" evidence="2">
    <location>
        <position position="1"/>
    </location>
</feature>